<dbReference type="PATRIC" id="fig|1299334.3.peg.5295"/>
<name>X8AR40_MYCXE</name>
<sequence length="84" mass="9449">MPVRARLTAETTTAELLEQLRCAHNQTLEYQHLALSEIQRLTGTTSCSTPCSPTRTTRWTLLRWPATADWPSQISISANPPITR</sequence>
<dbReference type="EMBL" id="JAOB01000047">
    <property type="protein sequence ID" value="EUA33508.1"/>
    <property type="molecule type" value="Genomic_DNA"/>
</dbReference>
<reference evidence="1" key="1">
    <citation type="submission" date="2014-01" db="EMBL/GenBank/DDBJ databases">
        <authorList>
            <person name="Brown-Elliot B."/>
            <person name="Wallace R."/>
            <person name="Lenaerts A."/>
            <person name="Ordway D."/>
            <person name="DeGroote M.A."/>
            <person name="Parker T."/>
            <person name="Sizemore C."/>
            <person name="Tallon L.J."/>
            <person name="Sadzewicz L.K."/>
            <person name="Sengamalay N."/>
            <person name="Fraser C.M."/>
            <person name="Hine E."/>
            <person name="Shefchek K.A."/>
            <person name="Das S.P."/>
            <person name="Tettelin H."/>
        </authorList>
    </citation>
    <scope>NUCLEOTIDE SEQUENCE [LARGE SCALE GENOMIC DNA]</scope>
    <source>
        <strain evidence="1">4042</strain>
    </source>
</reference>
<protein>
    <submittedName>
        <fullName evidence="1">Linear gramicidin synthetase subunit D domain protein</fullName>
        <ecNumber evidence="1">1.-.-.-</ecNumber>
    </submittedName>
</protein>
<proteinExistence type="predicted"/>
<dbReference type="Gene3D" id="3.30.559.30">
    <property type="entry name" value="Nonribosomal peptide synthetase, condensation domain"/>
    <property type="match status" value="1"/>
</dbReference>
<dbReference type="EC" id="1.-.-.-" evidence="1"/>
<dbReference type="GO" id="GO:0016491">
    <property type="term" value="F:oxidoreductase activity"/>
    <property type="evidence" value="ECO:0007669"/>
    <property type="project" value="UniProtKB-KW"/>
</dbReference>
<evidence type="ECO:0000313" key="1">
    <source>
        <dbReference type="EMBL" id="EUA33508.1"/>
    </source>
</evidence>
<organism evidence="1">
    <name type="scientific">Mycobacterium xenopi 4042</name>
    <dbReference type="NCBI Taxonomy" id="1299334"/>
    <lineage>
        <taxon>Bacteria</taxon>
        <taxon>Bacillati</taxon>
        <taxon>Actinomycetota</taxon>
        <taxon>Actinomycetes</taxon>
        <taxon>Mycobacteriales</taxon>
        <taxon>Mycobacteriaceae</taxon>
        <taxon>Mycobacterium</taxon>
    </lineage>
</organism>
<gene>
    <name evidence="1" type="ORF">I553_7920</name>
</gene>
<comment type="caution">
    <text evidence="1">The sequence shown here is derived from an EMBL/GenBank/DDBJ whole genome shotgun (WGS) entry which is preliminary data.</text>
</comment>
<keyword evidence="1" id="KW-0560">Oxidoreductase</keyword>
<dbReference type="AlphaFoldDB" id="X8AR40"/>
<accession>X8AR40</accession>